<evidence type="ECO:0000313" key="10">
    <source>
        <dbReference type="Proteomes" id="UP000240009"/>
    </source>
</evidence>
<comment type="subcellular location">
    <subcellularLocation>
        <location evidence="1 7">Cell membrane</location>
        <topology evidence="1 7">Multi-pass membrane protein</topology>
    </subcellularLocation>
</comment>
<dbReference type="InterPro" id="IPR035906">
    <property type="entry name" value="MetI-like_sf"/>
</dbReference>
<keyword evidence="5 7" id="KW-1133">Transmembrane helix</keyword>
<dbReference type="RefSeq" id="WP_105350909.1">
    <property type="nucleotide sequence ID" value="NZ_PUIA01000016.1"/>
</dbReference>
<dbReference type="InterPro" id="IPR000515">
    <property type="entry name" value="MetI-like"/>
</dbReference>
<keyword evidence="6 7" id="KW-0472">Membrane</keyword>
<name>A0A2S8G4P7_9BACT</name>
<feature type="transmembrane region" description="Helical" evidence="7">
    <location>
        <begin position="59"/>
        <end position="86"/>
    </location>
</feature>
<evidence type="ECO:0000256" key="2">
    <source>
        <dbReference type="ARBA" id="ARBA00022448"/>
    </source>
</evidence>
<dbReference type="GO" id="GO:0005886">
    <property type="term" value="C:plasma membrane"/>
    <property type="evidence" value="ECO:0007669"/>
    <property type="project" value="UniProtKB-SubCell"/>
</dbReference>
<gene>
    <name evidence="9" type="ORF">C5Y96_03725</name>
</gene>
<evidence type="ECO:0000256" key="5">
    <source>
        <dbReference type="ARBA" id="ARBA00022989"/>
    </source>
</evidence>
<evidence type="ECO:0000256" key="6">
    <source>
        <dbReference type="ARBA" id="ARBA00023136"/>
    </source>
</evidence>
<dbReference type="PROSITE" id="PS50928">
    <property type="entry name" value="ABC_TM1"/>
    <property type="match status" value="1"/>
</dbReference>
<dbReference type="SUPFAM" id="SSF161098">
    <property type="entry name" value="MetI-like"/>
    <property type="match status" value="1"/>
</dbReference>
<dbReference type="OrthoDB" id="9804353at2"/>
<protein>
    <submittedName>
        <fullName evidence="9">ABC transporter permease</fullName>
    </submittedName>
</protein>
<keyword evidence="4 7" id="KW-0812">Transmembrane</keyword>
<sequence>MKEDRFSWKTIVLPLMVLVLTIGLWQAIIVVSGLEPYILPGPLDVGKTMWLRGDALFHYSLRTGMVAISGFLISVVLGVSVSLLFSQSSIIRQSGYPYAIFFQTVPIVAVAPLVIAIFGYGVLSVIVVTTMISLFPIITATTTGLITVDQGLLDLFRVNKATRWQILWKLQFPGSLRYLLTGMKTSAGLAVVGAIVGEFFAGHSSGHQGLGYFILVSQNQINTTSLFAGTICSTLLGVVVFATISLLGRLLLGRWVGEGSP</sequence>
<dbReference type="CDD" id="cd06261">
    <property type="entry name" value="TM_PBP2"/>
    <property type="match status" value="1"/>
</dbReference>
<dbReference type="PANTHER" id="PTHR30151">
    <property type="entry name" value="ALKANE SULFONATE ABC TRANSPORTER-RELATED, MEMBRANE SUBUNIT"/>
    <property type="match status" value="1"/>
</dbReference>
<feature type="transmembrane region" description="Helical" evidence="7">
    <location>
        <begin position="226"/>
        <end position="252"/>
    </location>
</feature>
<dbReference type="Pfam" id="PF00528">
    <property type="entry name" value="BPD_transp_1"/>
    <property type="match status" value="1"/>
</dbReference>
<feature type="transmembrane region" description="Helical" evidence="7">
    <location>
        <begin position="12"/>
        <end position="39"/>
    </location>
</feature>
<evidence type="ECO:0000313" key="9">
    <source>
        <dbReference type="EMBL" id="PQO39418.1"/>
    </source>
</evidence>
<accession>A0A2S8G4P7</accession>
<dbReference type="Proteomes" id="UP000240009">
    <property type="component" value="Unassembled WGS sequence"/>
</dbReference>
<evidence type="ECO:0000256" key="4">
    <source>
        <dbReference type="ARBA" id="ARBA00022692"/>
    </source>
</evidence>
<dbReference type="Gene3D" id="1.10.3720.10">
    <property type="entry name" value="MetI-like"/>
    <property type="match status" value="1"/>
</dbReference>
<feature type="domain" description="ABC transmembrane type-1" evidence="8">
    <location>
        <begin position="60"/>
        <end position="248"/>
    </location>
</feature>
<feature type="transmembrane region" description="Helical" evidence="7">
    <location>
        <begin position="187"/>
        <end position="206"/>
    </location>
</feature>
<feature type="transmembrane region" description="Helical" evidence="7">
    <location>
        <begin position="126"/>
        <end position="148"/>
    </location>
</feature>
<proteinExistence type="inferred from homology"/>
<dbReference type="AlphaFoldDB" id="A0A2S8G4P7"/>
<dbReference type="PANTHER" id="PTHR30151:SF41">
    <property type="entry name" value="ABC TRANSPORTER PERMEASE PROTEIN"/>
    <property type="match status" value="1"/>
</dbReference>
<comment type="similarity">
    <text evidence="7">Belongs to the binding-protein-dependent transport system permease family.</text>
</comment>
<evidence type="ECO:0000256" key="3">
    <source>
        <dbReference type="ARBA" id="ARBA00022475"/>
    </source>
</evidence>
<keyword evidence="3" id="KW-1003">Cell membrane</keyword>
<feature type="transmembrane region" description="Helical" evidence="7">
    <location>
        <begin position="98"/>
        <end position="120"/>
    </location>
</feature>
<evidence type="ECO:0000256" key="7">
    <source>
        <dbReference type="RuleBase" id="RU363032"/>
    </source>
</evidence>
<comment type="caution">
    <text evidence="9">The sequence shown here is derived from an EMBL/GenBank/DDBJ whole genome shotgun (WGS) entry which is preliminary data.</text>
</comment>
<evidence type="ECO:0000259" key="8">
    <source>
        <dbReference type="PROSITE" id="PS50928"/>
    </source>
</evidence>
<evidence type="ECO:0000256" key="1">
    <source>
        <dbReference type="ARBA" id="ARBA00004651"/>
    </source>
</evidence>
<keyword evidence="2 7" id="KW-0813">Transport</keyword>
<organism evidence="9 10">
    <name type="scientific">Blastopirellula marina</name>
    <dbReference type="NCBI Taxonomy" id="124"/>
    <lineage>
        <taxon>Bacteria</taxon>
        <taxon>Pseudomonadati</taxon>
        <taxon>Planctomycetota</taxon>
        <taxon>Planctomycetia</taxon>
        <taxon>Pirellulales</taxon>
        <taxon>Pirellulaceae</taxon>
        <taxon>Blastopirellula</taxon>
    </lineage>
</organism>
<dbReference type="EMBL" id="PUIA01000016">
    <property type="protein sequence ID" value="PQO39418.1"/>
    <property type="molecule type" value="Genomic_DNA"/>
</dbReference>
<reference evidence="9 10" key="1">
    <citation type="submission" date="2018-02" db="EMBL/GenBank/DDBJ databases">
        <title>Comparative genomes isolates from brazilian mangrove.</title>
        <authorList>
            <person name="Araujo J.E."/>
            <person name="Taketani R.G."/>
            <person name="Silva M.C.P."/>
            <person name="Loureco M.V."/>
            <person name="Andreote F.D."/>
        </authorList>
    </citation>
    <scope>NUCLEOTIDE SEQUENCE [LARGE SCALE GENOMIC DNA]</scope>
    <source>
        <strain evidence="9 10">HEX-2 MGV</strain>
    </source>
</reference>
<dbReference type="GO" id="GO:0055085">
    <property type="term" value="P:transmembrane transport"/>
    <property type="evidence" value="ECO:0007669"/>
    <property type="project" value="InterPro"/>
</dbReference>